<organism evidence="2 3">
    <name type="scientific">Brevibacterium otitidis</name>
    <dbReference type="NCBI Taxonomy" id="53364"/>
    <lineage>
        <taxon>Bacteria</taxon>
        <taxon>Bacillati</taxon>
        <taxon>Actinomycetota</taxon>
        <taxon>Actinomycetes</taxon>
        <taxon>Micrococcales</taxon>
        <taxon>Brevibacteriaceae</taxon>
        <taxon>Brevibacterium</taxon>
    </lineage>
</organism>
<proteinExistence type="predicted"/>
<evidence type="ECO:0000313" key="3">
    <source>
        <dbReference type="Proteomes" id="UP001589707"/>
    </source>
</evidence>
<keyword evidence="3" id="KW-1185">Reference proteome</keyword>
<dbReference type="EMBL" id="JBHMAU010000063">
    <property type="protein sequence ID" value="MFB9776650.1"/>
    <property type="molecule type" value="Genomic_DNA"/>
</dbReference>
<gene>
    <name evidence="2" type="ORF">ACFFN1_09600</name>
</gene>
<dbReference type="RefSeq" id="WP_376840499.1">
    <property type="nucleotide sequence ID" value="NZ_JBHMAU010000063.1"/>
</dbReference>
<accession>A0ABV5X2J1</accession>
<evidence type="ECO:0000313" key="2">
    <source>
        <dbReference type="EMBL" id="MFB9776650.1"/>
    </source>
</evidence>
<protein>
    <recommendedName>
        <fullName evidence="4">DUF2017 domain-containing protein</fullName>
    </recommendedName>
</protein>
<feature type="region of interest" description="Disordered" evidence="1">
    <location>
        <begin position="1"/>
        <end position="72"/>
    </location>
</feature>
<evidence type="ECO:0008006" key="4">
    <source>
        <dbReference type="Google" id="ProtNLM"/>
    </source>
</evidence>
<dbReference type="Proteomes" id="UP001589707">
    <property type="component" value="Unassembled WGS sequence"/>
</dbReference>
<reference evidence="2 3" key="1">
    <citation type="submission" date="2024-09" db="EMBL/GenBank/DDBJ databases">
        <authorList>
            <person name="Sun Q."/>
            <person name="Mori K."/>
        </authorList>
    </citation>
    <scope>NUCLEOTIDE SEQUENCE [LARGE SCALE GENOMIC DNA]</scope>
    <source>
        <strain evidence="2 3">JCM 11683</strain>
    </source>
</reference>
<comment type="caution">
    <text evidence="2">The sequence shown here is derived from an EMBL/GenBank/DDBJ whole genome shotgun (WGS) entry which is preliminary data.</text>
</comment>
<name>A0ABV5X2J1_9MICO</name>
<sequence>MTSRIRAPRGTPEGGQFVANREAEPELTPSSQTYDLSPEALADSLLSEHTAPQPVHPGAFADPEQAAASQQAISAVLAARHPSPDDEHVPNLALSTHEEARAQLREVLPNLDDDEFEYRGSRIELAHARSVLFSQPDAERLVADLRPSEQILGIYTIDGYDQDPAELSPAEREAYAARLARAWSQSYRNATAEAILANDKHTTT</sequence>
<evidence type="ECO:0000256" key="1">
    <source>
        <dbReference type="SAM" id="MobiDB-lite"/>
    </source>
</evidence>